<feature type="transmembrane region" description="Helical" evidence="1">
    <location>
        <begin position="90"/>
        <end position="112"/>
    </location>
</feature>
<proteinExistence type="predicted"/>
<dbReference type="Proteomes" id="UP001319180">
    <property type="component" value="Unassembled WGS sequence"/>
</dbReference>
<accession>A0AAP2GHL9</accession>
<evidence type="ECO:0000259" key="2">
    <source>
        <dbReference type="Pfam" id="PF06580"/>
    </source>
</evidence>
<dbReference type="SUPFAM" id="SSF55874">
    <property type="entry name" value="ATPase domain of HSP90 chaperone/DNA topoisomerase II/histidine kinase"/>
    <property type="match status" value="1"/>
</dbReference>
<feature type="domain" description="Signal transduction histidine kinase internal region" evidence="2">
    <location>
        <begin position="170"/>
        <end position="247"/>
    </location>
</feature>
<dbReference type="InterPro" id="IPR050640">
    <property type="entry name" value="Bact_2-comp_sensor_kinase"/>
</dbReference>
<evidence type="ECO:0000313" key="3">
    <source>
        <dbReference type="EMBL" id="MBT1686138.1"/>
    </source>
</evidence>
<dbReference type="PANTHER" id="PTHR34220">
    <property type="entry name" value="SENSOR HISTIDINE KINASE YPDA"/>
    <property type="match status" value="1"/>
</dbReference>
<name>A0AAP2GHL9_9BACT</name>
<dbReference type="PANTHER" id="PTHR34220:SF7">
    <property type="entry name" value="SENSOR HISTIDINE KINASE YPDA"/>
    <property type="match status" value="1"/>
</dbReference>
<reference evidence="3 4" key="1">
    <citation type="submission" date="2021-05" db="EMBL/GenBank/DDBJ databases">
        <title>A Polyphasic approach of four new species of the genus Ohtaekwangia: Ohtaekwangia histidinii sp. nov., Ohtaekwangia cretensis sp. nov., Ohtaekwangia indiensis sp. nov., Ohtaekwangia reichenbachii sp. nov. from diverse environment.</title>
        <authorList>
            <person name="Octaviana S."/>
        </authorList>
    </citation>
    <scope>NUCLEOTIDE SEQUENCE [LARGE SCALE GENOMIC DNA]</scope>
    <source>
        <strain evidence="3 4">PWU37</strain>
    </source>
</reference>
<gene>
    <name evidence="3" type="ORF">KK078_06195</name>
</gene>
<dbReference type="InterPro" id="IPR036890">
    <property type="entry name" value="HATPase_C_sf"/>
</dbReference>
<sequence>MRRKKHTFGLRITYTVVMKIKRFAIAVHALVWILLLVIPYVSTDQIFGSLYPESDTKYLLLCVALSAVLLIIFYFNYFLLIPRFLLAKKYWLYCLFLLMAIVTAFLILSAIFSLSDFNSETLAQKHPASEKIIPVIIINAISLWLLAIVSSILWTVYNRLKQTESEKLSAQIASLKSQINPHFLFNTLNNIYATAIDDSPKAADMVDKLSEMMRYTMKDIQQDFVLLEDEINYITNFIELQKIRLDRSVKLEYHSPGDIPPLKIAPMLLIPFIENAFKHGVNSEQKSRIKVEITINNNEVQLKVLNNKVNVQRDISARSGLGIENTKHRLNLIYPSKNMLVINDTEKEFFVSLYINLQ</sequence>
<keyword evidence="1" id="KW-0812">Transmembrane</keyword>
<dbReference type="Gene3D" id="3.30.565.10">
    <property type="entry name" value="Histidine kinase-like ATPase, C-terminal domain"/>
    <property type="match status" value="1"/>
</dbReference>
<dbReference type="InterPro" id="IPR010559">
    <property type="entry name" value="Sig_transdc_His_kin_internal"/>
</dbReference>
<comment type="caution">
    <text evidence="3">The sequence shown here is derived from an EMBL/GenBank/DDBJ whole genome shotgun (WGS) entry which is preliminary data.</text>
</comment>
<evidence type="ECO:0000313" key="4">
    <source>
        <dbReference type="Proteomes" id="UP001319180"/>
    </source>
</evidence>
<dbReference type="GO" id="GO:0016020">
    <property type="term" value="C:membrane"/>
    <property type="evidence" value="ECO:0007669"/>
    <property type="project" value="InterPro"/>
</dbReference>
<feature type="transmembrane region" description="Helical" evidence="1">
    <location>
        <begin position="58"/>
        <end position="78"/>
    </location>
</feature>
<feature type="transmembrane region" description="Helical" evidence="1">
    <location>
        <begin position="20"/>
        <end position="38"/>
    </location>
</feature>
<dbReference type="RefSeq" id="WP_254089377.1">
    <property type="nucleotide sequence ID" value="NZ_JAHESC010000006.1"/>
</dbReference>
<keyword evidence="1" id="KW-0472">Membrane</keyword>
<keyword evidence="1" id="KW-1133">Transmembrane helix</keyword>
<dbReference type="GO" id="GO:0000155">
    <property type="term" value="F:phosphorelay sensor kinase activity"/>
    <property type="evidence" value="ECO:0007669"/>
    <property type="project" value="InterPro"/>
</dbReference>
<organism evidence="3 4">
    <name type="scientific">Dawidia soli</name>
    <dbReference type="NCBI Taxonomy" id="2782352"/>
    <lineage>
        <taxon>Bacteria</taxon>
        <taxon>Pseudomonadati</taxon>
        <taxon>Bacteroidota</taxon>
        <taxon>Cytophagia</taxon>
        <taxon>Cytophagales</taxon>
        <taxon>Chryseotaleaceae</taxon>
        <taxon>Dawidia</taxon>
    </lineage>
</organism>
<protein>
    <submittedName>
        <fullName evidence="3">Histidine kinase</fullName>
    </submittedName>
</protein>
<keyword evidence="3" id="KW-0418">Kinase</keyword>
<dbReference type="AlphaFoldDB" id="A0AAP2GHL9"/>
<dbReference type="Pfam" id="PF06580">
    <property type="entry name" value="His_kinase"/>
    <property type="match status" value="1"/>
</dbReference>
<feature type="transmembrane region" description="Helical" evidence="1">
    <location>
        <begin position="132"/>
        <end position="157"/>
    </location>
</feature>
<keyword evidence="3" id="KW-0808">Transferase</keyword>
<evidence type="ECO:0000256" key="1">
    <source>
        <dbReference type="SAM" id="Phobius"/>
    </source>
</evidence>
<keyword evidence="4" id="KW-1185">Reference proteome</keyword>
<dbReference type="EMBL" id="JAHESC010000006">
    <property type="protein sequence ID" value="MBT1686138.1"/>
    <property type="molecule type" value="Genomic_DNA"/>
</dbReference>